<feature type="domain" description="YCII-related" evidence="2">
    <location>
        <begin position="1"/>
        <end position="106"/>
    </location>
</feature>
<comment type="similarity">
    <text evidence="1">Belongs to the YciI family.</text>
</comment>
<dbReference type="RefSeq" id="WP_185007543.1">
    <property type="nucleotide sequence ID" value="NZ_BAAAUI010000045.1"/>
</dbReference>
<evidence type="ECO:0000259" key="2">
    <source>
        <dbReference type="Pfam" id="PF03795"/>
    </source>
</evidence>
<keyword evidence="4" id="KW-1185">Reference proteome</keyword>
<dbReference type="EMBL" id="JACHMH010000001">
    <property type="protein sequence ID" value="MBB4681170.1"/>
    <property type="molecule type" value="Genomic_DNA"/>
</dbReference>
<dbReference type="Proteomes" id="UP000533598">
    <property type="component" value="Unassembled WGS sequence"/>
</dbReference>
<protein>
    <recommendedName>
        <fullName evidence="2">YCII-related domain-containing protein</fullName>
    </recommendedName>
</protein>
<dbReference type="InterPro" id="IPR011008">
    <property type="entry name" value="Dimeric_a/b-barrel"/>
</dbReference>
<organism evidence="3 4">
    <name type="scientific">Crossiella cryophila</name>
    <dbReference type="NCBI Taxonomy" id="43355"/>
    <lineage>
        <taxon>Bacteria</taxon>
        <taxon>Bacillati</taxon>
        <taxon>Actinomycetota</taxon>
        <taxon>Actinomycetes</taxon>
        <taxon>Pseudonocardiales</taxon>
        <taxon>Pseudonocardiaceae</taxon>
        <taxon>Crossiella</taxon>
    </lineage>
</organism>
<sequence>MQYLLLICQDESRADETSEGCGTWGQDLAERGITKGGGILQPSSDATTLRLGAQGEVLLSDGPFAETKEQIAGFVLIECADLDEAVEIAKGHPGAIQGGSVEIRPLWVGGMNQG</sequence>
<name>A0A7W7FXJ3_9PSEU</name>
<evidence type="ECO:0000313" key="3">
    <source>
        <dbReference type="EMBL" id="MBB4681170.1"/>
    </source>
</evidence>
<dbReference type="Gene3D" id="3.30.70.1060">
    <property type="entry name" value="Dimeric alpha+beta barrel"/>
    <property type="match status" value="1"/>
</dbReference>
<evidence type="ECO:0000256" key="1">
    <source>
        <dbReference type="ARBA" id="ARBA00007689"/>
    </source>
</evidence>
<dbReference type="SUPFAM" id="SSF54909">
    <property type="entry name" value="Dimeric alpha+beta barrel"/>
    <property type="match status" value="1"/>
</dbReference>
<reference evidence="3 4" key="1">
    <citation type="submission" date="2020-08" db="EMBL/GenBank/DDBJ databases">
        <title>Sequencing the genomes of 1000 actinobacteria strains.</title>
        <authorList>
            <person name="Klenk H.-P."/>
        </authorList>
    </citation>
    <scope>NUCLEOTIDE SEQUENCE [LARGE SCALE GENOMIC DNA]</scope>
    <source>
        <strain evidence="3 4">DSM 44230</strain>
    </source>
</reference>
<accession>A0A7W7FXJ3</accession>
<dbReference type="Pfam" id="PF03795">
    <property type="entry name" value="YCII"/>
    <property type="match status" value="1"/>
</dbReference>
<dbReference type="PANTHER" id="PTHR35174:SF3">
    <property type="entry name" value="BLL7171 PROTEIN"/>
    <property type="match status" value="1"/>
</dbReference>
<comment type="caution">
    <text evidence="3">The sequence shown here is derived from an EMBL/GenBank/DDBJ whole genome shotgun (WGS) entry which is preliminary data.</text>
</comment>
<evidence type="ECO:0000313" key="4">
    <source>
        <dbReference type="Proteomes" id="UP000533598"/>
    </source>
</evidence>
<dbReference type="InterPro" id="IPR005545">
    <property type="entry name" value="YCII"/>
</dbReference>
<proteinExistence type="inferred from homology"/>
<dbReference type="PANTHER" id="PTHR35174">
    <property type="entry name" value="BLL7171 PROTEIN-RELATED"/>
    <property type="match status" value="1"/>
</dbReference>
<dbReference type="AlphaFoldDB" id="A0A7W7FXJ3"/>
<gene>
    <name evidence="3" type="ORF">HNR67_007288</name>
</gene>